<feature type="chain" id="PRO_5018148103" evidence="6">
    <location>
        <begin position="33"/>
        <end position="342"/>
    </location>
</feature>
<evidence type="ECO:0000256" key="5">
    <source>
        <dbReference type="PROSITE-ProRule" id="PRU10141"/>
    </source>
</evidence>
<dbReference type="InterPro" id="IPR011009">
    <property type="entry name" value="Kinase-like_dom_sf"/>
</dbReference>
<dbReference type="EMBL" id="NCVQ01000005">
    <property type="protein sequence ID" value="PWZ26597.1"/>
    <property type="molecule type" value="Genomic_DNA"/>
</dbReference>
<feature type="binding site" evidence="5">
    <location>
        <position position="117"/>
    </location>
    <ligand>
        <name>ATP</name>
        <dbReference type="ChEBI" id="CHEBI:30616"/>
    </ligand>
</feature>
<keyword evidence="2 5" id="KW-0547">Nucleotide-binding</keyword>
<keyword evidence="1" id="KW-0808">Transferase</keyword>
<organism evidence="8 9">
    <name type="scientific">Zea mays</name>
    <name type="common">Maize</name>
    <dbReference type="NCBI Taxonomy" id="4577"/>
    <lineage>
        <taxon>Eukaryota</taxon>
        <taxon>Viridiplantae</taxon>
        <taxon>Streptophyta</taxon>
        <taxon>Embryophyta</taxon>
        <taxon>Tracheophyta</taxon>
        <taxon>Spermatophyta</taxon>
        <taxon>Magnoliopsida</taxon>
        <taxon>Liliopsida</taxon>
        <taxon>Poales</taxon>
        <taxon>Poaceae</taxon>
        <taxon>PACMAD clade</taxon>
        <taxon>Panicoideae</taxon>
        <taxon>Andropogonodae</taxon>
        <taxon>Andropogoneae</taxon>
        <taxon>Tripsacinae</taxon>
        <taxon>Zea</taxon>
    </lineage>
</organism>
<reference evidence="8 9" key="1">
    <citation type="journal article" date="2018" name="Nat. Genet.">
        <title>Extensive intraspecific gene order and gene structural variations between Mo17 and other maize genomes.</title>
        <authorList>
            <person name="Sun S."/>
            <person name="Zhou Y."/>
            <person name="Chen J."/>
            <person name="Shi J."/>
            <person name="Zhao H."/>
            <person name="Zhao H."/>
            <person name="Song W."/>
            <person name="Zhang M."/>
            <person name="Cui Y."/>
            <person name="Dong X."/>
            <person name="Liu H."/>
            <person name="Ma X."/>
            <person name="Jiao Y."/>
            <person name="Wang B."/>
            <person name="Wei X."/>
            <person name="Stein J.C."/>
            <person name="Glaubitz J.C."/>
            <person name="Lu F."/>
            <person name="Yu G."/>
            <person name="Liang C."/>
            <person name="Fengler K."/>
            <person name="Li B."/>
            <person name="Rafalski A."/>
            <person name="Schnable P.S."/>
            <person name="Ware D.H."/>
            <person name="Buckler E.S."/>
            <person name="Lai J."/>
        </authorList>
    </citation>
    <scope>NUCLEOTIDE SEQUENCE [LARGE SCALE GENOMIC DNA]</scope>
    <source>
        <strain evidence="9">cv. Missouri 17</strain>
        <tissue evidence="8">Seedling</tissue>
    </source>
</reference>
<dbReference type="AlphaFoldDB" id="A0A3L6F4J3"/>
<evidence type="ECO:0000256" key="1">
    <source>
        <dbReference type="ARBA" id="ARBA00022679"/>
    </source>
</evidence>
<keyword evidence="8" id="KW-0675">Receptor</keyword>
<keyword evidence="4 5" id="KW-0067">ATP-binding</keyword>
<sequence>MTTRGHGVVTSRLISCMLPSLFLSYAAPLSISQDLTGDSILKASTMFNFQEMSCCFTCATGMERNNENEGGSKVRIFSYSEMRKATHDFSGANKIGEGGFGSVFRGKLKDGTIVAVKVLSANSRQGVREFVTELTAISDIVHENLITLVGCCAEGSQRILVYNYLENNSLSYTLLGSGRSNIRGYLAPEYAVRGQVTKKSDIYSFGVLLLEIVAGRCNYNSRLPQGDQFLLEKTWAYYVQGKLEKVIDAEAGEDLNVEEACRFLKVGLLCAQDAMKLRPNMASVVLMLIGEKGISVDRITKPAVIGDPYLDRRPSNADSTTMKSFATTEALTSSEANTEWSL</sequence>
<feature type="domain" description="Protein kinase" evidence="7">
    <location>
        <begin position="89"/>
        <end position="342"/>
    </location>
</feature>
<accession>A0A3L6F4J3</accession>
<protein>
    <submittedName>
        <fullName evidence="8">Putative LRR receptor-like serine/threonine-protein kinase</fullName>
    </submittedName>
</protein>
<dbReference type="Gene3D" id="3.30.200.20">
    <property type="entry name" value="Phosphorylase Kinase, domain 1"/>
    <property type="match status" value="1"/>
</dbReference>
<dbReference type="InterPro" id="IPR000719">
    <property type="entry name" value="Prot_kinase_dom"/>
</dbReference>
<evidence type="ECO:0000256" key="6">
    <source>
        <dbReference type="SAM" id="SignalP"/>
    </source>
</evidence>
<comment type="caution">
    <text evidence="8">The sequence shown here is derived from an EMBL/GenBank/DDBJ whole genome shotgun (WGS) entry which is preliminary data.</text>
</comment>
<evidence type="ECO:0000256" key="2">
    <source>
        <dbReference type="ARBA" id="ARBA00022741"/>
    </source>
</evidence>
<dbReference type="Proteomes" id="UP000251960">
    <property type="component" value="Chromosome 4"/>
</dbReference>
<dbReference type="Gene3D" id="1.10.510.10">
    <property type="entry name" value="Transferase(Phosphotransferase) domain 1"/>
    <property type="match status" value="1"/>
</dbReference>
<evidence type="ECO:0000256" key="4">
    <source>
        <dbReference type="ARBA" id="ARBA00022840"/>
    </source>
</evidence>
<gene>
    <name evidence="8" type="ORF">Zm00014a_009477</name>
</gene>
<name>A0A3L6F4J3_MAIZE</name>
<evidence type="ECO:0000256" key="3">
    <source>
        <dbReference type="ARBA" id="ARBA00022777"/>
    </source>
</evidence>
<dbReference type="GO" id="GO:0004672">
    <property type="term" value="F:protein kinase activity"/>
    <property type="evidence" value="ECO:0007669"/>
    <property type="project" value="InterPro"/>
</dbReference>
<keyword evidence="6" id="KW-0732">Signal</keyword>
<proteinExistence type="predicted"/>
<dbReference type="ExpressionAtlas" id="A0A3L6F4J3">
    <property type="expression patterns" value="baseline and differential"/>
</dbReference>
<dbReference type="Pfam" id="PF07714">
    <property type="entry name" value="PK_Tyr_Ser-Thr"/>
    <property type="match status" value="2"/>
</dbReference>
<evidence type="ECO:0000313" key="9">
    <source>
        <dbReference type="Proteomes" id="UP000251960"/>
    </source>
</evidence>
<dbReference type="SUPFAM" id="SSF56112">
    <property type="entry name" value="Protein kinase-like (PK-like)"/>
    <property type="match status" value="1"/>
</dbReference>
<dbReference type="FunFam" id="3.30.200.20:FF:000225">
    <property type="entry name" value="cold-responsive protein kinase 1"/>
    <property type="match status" value="1"/>
</dbReference>
<dbReference type="InterPro" id="IPR017441">
    <property type="entry name" value="Protein_kinase_ATP_BS"/>
</dbReference>
<dbReference type="InterPro" id="IPR052059">
    <property type="entry name" value="CR_Ser/Thr_kinase"/>
</dbReference>
<feature type="signal peptide" evidence="6">
    <location>
        <begin position="1"/>
        <end position="32"/>
    </location>
</feature>
<keyword evidence="3 8" id="KW-0418">Kinase</keyword>
<dbReference type="PANTHER" id="PTHR47973">
    <property type="entry name" value="CYSTEINE-RICH RECEPTOR-LIKE PROTEIN KINASE 3"/>
    <property type="match status" value="1"/>
</dbReference>
<dbReference type="GO" id="GO:0005524">
    <property type="term" value="F:ATP binding"/>
    <property type="evidence" value="ECO:0007669"/>
    <property type="project" value="UniProtKB-UniRule"/>
</dbReference>
<dbReference type="PROSITE" id="PS00107">
    <property type="entry name" value="PROTEIN_KINASE_ATP"/>
    <property type="match status" value="1"/>
</dbReference>
<evidence type="ECO:0000313" key="8">
    <source>
        <dbReference type="EMBL" id="PWZ26597.1"/>
    </source>
</evidence>
<evidence type="ECO:0000259" key="7">
    <source>
        <dbReference type="PROSITE" id="PS50011"/>
    </source>
</evidence>
<dbReference type="InterPro" id="IPR001245">
    <property type="entry name" value="Ser-Thr/Tyr_kinase_cat_dom"/>
</dbReference>
<dbReference type="PROSITE" id="PS50011">
    <property type="entry name" value="PROTEIN_KINASE_DOM"/>
    <property type="match status" value="1"/>
</dbReference>